<feature type="non-terminal residue" evidence="1">
    <location>
        <position position="1"/>
    </location>
</feature>
<dbReference type="EMBL" id="NBNE01008263">
    <property type="protein sequence ID" value="OWY99671.1"/>
    <property type="molecule type" value="Genomic_DNA"/>
</dbReference>
<protein>
    <submittedName>
        <fullName evidence="1">Transposase</fullName>
    </submittedName>
</protein>
<gene>
    <name evidence="1" type="ORF">PHMEG_00029293</name>
</gene>
<evidence type="ECO:0000313" key="2">
    <source>
        <dbReference type="Proteomes" id="UP000198211"/>
    </source>
</evidence>
<keyword evidence="2" id="KW-1185">Reference proteome</keyword>
<evidence type="ECO:0000313" key="1">
    <source>
        <dbReference type="EMBL" id="OWY99671.1"/>
    </source>
</evidence>
<accession>A0A225V2Z1</accession>
<reference evidence="2" key="1">
    <citation type="submission" date="2017-03" db="EMBL/GenBank/DDBJ databases">
        <title>Phytopthora megakarya and P. palmivora, two closely related causual agents of cacao black pod achieved similar genome size and gene model numbers by different mechanisms.</title>
        <authorList>
            <person name="Ali S."/>
            <person name="Shao J."/>
            <person name="Larry D.J."/>
            <person name="Kronmiller B."/>
            <person name="Shen D."/>
            <person name="Strem M.D."/>
            <person name="Melnick R.L."/>
            <person name="Guiltinan M.J."/>
            <person name="Tyler B.M."/>
            <person name="Meinhardt L.W."/>
            <person name="Bailey B.A."/>
        </authorList>
    </citation>
    <scope>NUCLEOTIDE SEQUENCE [LARGE SCALE GENOMIC DNA]</scope>
    <source>
        <strain evidence="2">zdho120</strain>
    </source>
</reference>
<dbReference type="AlphaFoldDB" id="A0A225V2Z1"/>
<organism evidence="1 2">
    <name type="scientific">Phytophthora megakarya</name>
    <dbReference type="NCBI Taxonomy" id="4795"/>
    <lineage>
        <taxon>Eukaryota</taxon>
        <taxon>Sar</taxon>
        <taxon>Stramenopiles</taxon>
        <taxon>Oomycota</taxon>
        <taxon>Peronosporomycetes</taxon>
        <taxon>Peronosporales</taxon>
        <taxon>Peronosporaceae</taxon>
        <taxon>Phytophthora</taxon>
    </lineage>
</organism>
<name>A0A225V2Z1_9STRA</name>
<sequence length="48" mass="5502">PFSRGRRSSIFAAVNKRDVISWETMNGTFTRCSCHHSFVMHPIPILNP</sequence>
<proteinExistence type="predicted"/>
<dbReference type="Proteomes" id="UP000198211">
    <property type="component" value="Unassembled WGS sequence"/>
</dbReference>
<comment type="caution">
    <text evidence="1">The sequence shown here is derived from an EMBL/GenBank/DDBJ whole genome shotgun (WGS) entry which is preliminary data.</text>
</comment>